<sequence>MNGRSSMHSSQYHNYSSIHHQPLIDEPIYMASDQRSVGRSSYNGSTSQHAMPGRRLNYKMGGSRAWSRPKSTMYA</sequence>
<keyword evidence="3" id="KW-1185">Reference proteome</keyword>
<feature type="compositionally biased region" description="Polar residues" evidence="1">
    <location>
        <begin position="33"/>
        <end position="49"/>
    </location>
</feature>
<dbReference type="EnsemblPlants" id="OMERI11G11910.2">
    <property type="protein sequence ID" value="OMERI11G11910.2"/>
    <property type="gene ID" value="OMERI11G11910"/>
</dbReference>
<evidence type="ECO:0000256" key="1">
    <source>
        <dbReference type="SAM" id="MobiDB-lite"/>
    </source>
</evidence>
<accession>A0A0E0F5Z8</accession>
<dbReference type="Proteomes" id="UP000008021">
    <property type="component" value="Chromosome 11"/>
</dbReference>
<organism evidence="2">
    <name type="scientific">Oryza meridionalis</name>
    <dbReference type="NCBI Taxonomy" id="40149"/>
    <lineage>
        <taxon>Eukaryota</taxon>
        <taxon>Viridiplantae</taxon>
        <taxon>Streptophyta</taxon>
        <taxon>Embryophyta</taxon>
        <taxon>Tracheophyta</taxon>
        <taxon>Spermatophyta</taxon>
        <taxon>Magnoliopsida</taxon>
        <taxon>Liliopsida</taxon>
        <taxon>Poales</taxon>
        <taxon>Poaceae</taxon>
        <taxon>BOP clade</taxon>
        <taxon>Oryzoideae</taxon>
        <taxon>Oryzeae</taxon>
        <taxon>Oryzinae</taxon>
        <taxon>Oryza</taxon>
    </lineage>
</organism>
<dbReference type="HOGENOM" id="CLU_2726446_0_0_1"/>
<dbReference type="Gramene" id="OMERI11G11910.2">
    <property type="protein sequence ID" value="OMERI11G11910.2"/>
    <property type="gene ID" value="OMERI11G11910"/>
</dbReference>
<feature type="region of interest" description="Disordered" evidence="1">
    <location>
        <begin position="26"/>
        <end position="75"/>
    </location>
</feature>
<evidence type="ECO:0000313" key="3">
    <source>
        <dbReference type="Proteomes" id="UP000008021"/>
    </source>
</evidence>
<proteinExistence type="predicted"/>
<name>A0A0E0F5Z8_9ORYZ</name>
<protein>
    <submittedName>
        <fullName evidence="2">Uncharacterized protein</fullName>
    </submittedName>
</protein>
<dbReference type="AlphaFoldDB" id="A0A0E0F5Z8"/>
<reference evidence="2" key="1">
    <citation type="submission" date="2015-04" db="UniProtKB">
        <authorList>
            <consortium name="EnsemblPlants"/>
        </authorList>
    </citation>
    <scope>IDENTIFICATION</scope>
</reference>
<evidence type="ECO:0000313" key="2">
    <source>
        <dbReference type="EnsemblPlants" id="OMERI11G11910.2"/>
    </source>
</evidence>
<reference evidence="2" key="2">
    <citation type="submission" date="2018-05" db="EMBL/GenBank/DDBJ databases">
        <title>OmerRS3 (Oryza meridionalis Reference Sequence Version 3).</title>
        <authorList>
            <person name="Zhang J."/>
            <person name="Kudrna D."/>
            <person name="Lee S."/>
            <person name="Talag J."/>
            <person name="Welchert J."/>
            <person name="Wing R.A."/>
        </authorList>
    </citation>
    <scope>NUCLEOTIDE SEQUENCE [LARGE SCALE GENOMIC DNA]</scope>
    <source>
        <strain evidence="2">cv. OR44</strain>
    </source>
</reference>